<dbReference type="Proteomes" id="UP000539350">
    <property type="component" value="Unassembled WGS sequence"/>
</dbReference>
<evidence type="ECO:0000256" key="3">
    <source>
        <dbReference type="SAM" id="SignalP"/>
    </source>
</evidence>
<feature type="signal peptide" evidence="3">
    <location>
        <begin position="1"/>
        <end position="18"/>
    </location>
</feature>
<feature type="chain" id="PRO_5031297673" evidence="3">
    <location>
        <begin position="19"/>
        <end position="559"/>
    </location>
</feature>
<evidence type="ECO:0000256" key="1">
    <source>
        <dbReference type="ARBA" id="ARBA00004370"/>
    </source>
</evidence>
<reference evidence="5 6" key="1">
    <citation type="submission" date="2020-07" db="EMBL/GenBank/DDBJ databases">
        <title>Halieaceae bacterium, F7430, whole genome shotgun sequencing project.</title>
        <authorList>
            <person name="Jiang S."/>
            <person name="Liu Z.W."/>
            <person name="Du Z.J."/>
        </authorList>
    </citation>
    <scope>NUCLEOTIDE SEQUENCE [LARGE SCALE GENOMIC DNA]</scope>
    <source>
        <strain evidence="5 6">F7430</strain>
    </source>
</reference>
<keyword evidence="2" id="KW-0472">Membrane</keyword>
<dbReference type="PANTHER" id="PTHR34597">
    <property type="entry name" value="SLR1661 PROTEIN"/>
    <property type="match status" value="1"/>
</dbReference>
<comment type="caution">
    <text evidence="5">The sequence shown here is derived from an EMBL/GenBank/DDBJ whole genome shotgun (WGS) entry which is preliminary data.</text>
</comment>
<dbReference type="AlphaFoldDB" id="A0A7W2YJM1"/>
<dbReference type="InterPro" id="IPR000184">
    <property type="entry name" value="Bac_surfAg_D15"/>
</dbReference>
<protein>
    <submittedName>
        <fullName evidence="5">BamA/TamA family outer membrane protein</fullName>
    </submittedName>
</protein>
<dbReference type="InterPro" id="IPR051544">
    <property type="entry name" value="TPS_OM_transporter"/>
</dbReference>
<dbReference type="GO" id="GO:0098046">
    <property type="term" value="C:type V protein secretion system complex"/>
    <property type="evidence" value="ECO:0007669"/>
    <property type="project" value="TreeGrafter"/>
</dbReference>
<accession>A0A7W2YJM1</accession>
<proteinExistence type="predicted"/>
<feature type="domain" description="Bacterial surface antigen (D15)" evidence="4">
    <location>
        <begin position="173"/>
        <end position="547"/>
    </location>
</feature>
<evidence type="ECO:0000313" key="5">
    <source>
        <dbReference type="EMBL" id="MBA6413270.1"/>
    </source>
</evidence>
<dbReference type="EMBL" id="JACFXU010000014">
    <property type="protein sequence ID" value="MBA6413270.1"/>
    <property type="molecule type" value="Genomic_DNA"/>
</dbReference>
<dbReference type="Gene3D" id="2.40.160.50">
    <property type="entry name" value="membrane protein fhac: a member of the omp85/tpsb transporter family"/>
    <property type="match status" value="1"/>
</dbReference>
<dbReference type="GO" id="GO:0046819">
    <property type="term" value="P:protein secretion by the type V secretion system"/>
    <property type="evidence" value="ECO:0007669"/>
    <property type="project" value="TreeGrafter"/>
</dbReference>
<evidence type="ECO:0000259" key="4">
    <source>
        <dbReference type="Pfam" id="PF01103"/>
    </source>
</evidence>
<evidence type="ECO:0000256" key="2">
    <source>
        <dbReference type="ARBA" id="ARBA00023136"/>
    </source>
</evidence>
<keyword evidence="3" id="KW-0732">Signal</keyword>
<dbReference type="PANTHER" id="PTHR34597:SF3">
    <property type="entry name" value="OUTER MEMBRANE TRANSPORTER CDIB"/>
    <property type="match status" value="1"/>
</dbReference>
<sequence length="559" mass="65442">MAVVLTLFYLASPLSVNAEEACVEVPEQAASESFRFQPSPEHDALEKRLPQGLIVRSIRYQRFSVFDRDDPLENNWIYNWANDFHSVTREWVLNDHLLLEEGSVFEQHRAEESERILRNLKFIYDATVRPWRWCGNEVDIEVITRDIWTFTPSISFGRSGGENSSALGFRDSNFLGTGKQVLLEYDKDGDRSGYTLGYSDPSILGSRWEGRLRFTDNDDGYDHSLRLERPFFSVYEKWAAGGQVEQQKQEEKLWFRGDKVAEFQHEREDYRIYGGIAAHTEVDKRVDRWLFGYQYQNHEFSYSDSRRPPDALPEDRVYSYPFIGYQSVEDEFIELHNFQYLGRTEDVFVGERYRWSLGWSGESFGATRDQLVIDARYLNTLTATSKYLWVFETQLSGFWTLDDESFENLWWQLETRYHFKQSRNWLLYSGLRVDYSDGLTAEKQVTLGGENGLRGYDRNYQVGDRSVVWTLEQRYYSDWHPFRLFRVGLAAFIDVGRAWYQSEDNGSNGDVLADAGIGLRLNSSRAEKSAVIHIDLAFPFMRDDDVDDVQLLLTVKDRF</sequence>
<name>A0A7W2YJM1_9GAMM</name>
<comment type="subcellular location">
    <subcellularLocation>
        <location evidence="1">Membrane</location>
    </subcellularLocation>
</comment>
<dbReference type="GO" id="GO:0019867">
    <property type="term" value="C:outer membrane"/>
    <property type="evidence" value="ECO:0007669"/>
    <property type="project" value="InterPro"/>
</dbReference>
<keyword evidence="6" id="KW-1185">Reference proteome</keyword>
<organism evidence="5 6">
    <name type="scientific">Sediminihaliea albiluteola</name>
    <dbReference type="NCBI Taxonomy" id="2758564"/>
    <lineage>
        <taxon>Bacteria</taxon>
        <taxon>Pseudomonadati</taxon>
        <taxon>Pseudomonadota</taxon>
        <taxon>Gammaproteobacteria</taxon>
        <taxon>Cellvibrionales</taxon>
        <taxon>Halieaceae</taxon>
        <taxon>Sediminihaliea</taxon>
    </lineage>
</organism>
<evidence type="ECO:0000313" key="6">
    <source>
        <dbReference type="Proteomes" id="UP000539350"/>
    </source>
</evidence>
<dbReference type="GO" id="GO:0008320">
    <property type="term" value="F:protein transmembrane transporter activity"/>
    <property type="evidence" value="ECO:0007669"/>
    <property type="project" value="TreeGrafter"/>
</dbReference>
<dbReference type="Pfam" id="PF01103">
    <property type="entry name" value="Omp85"/>
    <property type="match status" value="1"/>
</dbReference>
<gene>
    <name evidence="5" type="ORF">H2508_09130</name>
</gene>